<evidence type="ECO:0000256" key="7">
    <source>
        <dbReference type="ARBA" id="ARBA00023136"/>
    </source>
</evidence>
<comment type="caution">
    <text evidence="9">The sequence shown here is derived from an EMBL/GenBank/DDBJ whole genome shotgun (WGS) entry which is preliminary data.</text>
</comment>
<protein>
    <recommendedName>
        <fullName evidence="11">Glycosyltransferase RgtA/B/C/D-like domain-containing protein</fullName>
    </recommendedName>
</protein>
<feature type="transmembrane region" description="Helical" evidence="8">
    <location>
        <begin position="320"/>
        <end position="338"/>
    </location>
</feature>
<keyword evidence="6 8" id="KW-1133">Transmembrane helix</keyword>
<evidence type="ECO:0000313" key="9">
    <source>
        <dbReference type="EMBL" id="GID66690.1"/>
    </source>
</evidence>
<dbReference type="GO" id="GO:0005886">
    <property type="term" value="C:plasma membrane"/>
    <property type="evidence" value="ECO:0007669"/>
    <property type="project" value="UniProtKB-SubCell"/>
</dbReference>
<dbReference type="Proteomes" id="UP000619479">
    <property type="component" value="Unassembled WGS sequence"/>
</dbReference>
<accession>A0A919IIJ6</accession>
<evidence type="ECO:0000256" key="3">
    <source>
        <dbReference type="ARBA" id="ARBA00022676"/>
    </source>
</evidence>
<evidence type="ECO:0000256" key="8">
    <source>
        <dbReference type="SAM" id="Phobius"/>
    </source>
</evidence>
<name>A0A919IIJ6_9ACTN</name>
<keyword evidence="7 8" id="KW-0472">Membrane</keyword>
<sequence>MAGPMTTIPSDRTRADAVGSLTQEIQLRHLTRLRRPGDPGQEHRADRGAIVVAVTASVLAVVACVYFYRTGHLLGYHDTYSHLEISRRILTGRTTGIAQLGAIWLPLPHILQSLFAWNTTLYTTGLAGSIVSMTSFVACAVLIYRIIRVYSPDRVSPGYAGAAVFMLGANMLHHQSTSMDELPFYAFALAATYGMIRWADTERPTFLLQASLASMLAMLCRYEGWFLAGMLTLVVPVIARRIGCSWPDTRGLTGMFAAFGVLTSSIGWMLYNWMIAGSPLNFLTGPNSSADQMARRTTDVETGNLGKTLLAYGNALLADHGLVVIVVAAIGLLVFLIGERLSARSLPVLVLGSIMPFFLYTIYRGQAPIGMPPVNEYLLNARFALVGALPAAILTGYLVSRLPRRVIPSAALIVVVGMAGLSITAFRQDGLVSVREVTEDLSAQQDQVRVADFLAAHTSGPIMLDLVGNERAAFPVLDRVIYDGTKIGRANVWKRALASPRSVGAHVVLMRGAGPRGADAVFTALHGAAAMTGAEVLYEADGYIVYQLPS</sequence>
<evidence type="ECO:0008006" key="11">
    <source>
        <dbReference type="Google" id="ProtNLM"/>
    </source>
</evidence>
<feature type="transmembrane region" description="Helical" evidence="8">
    <location>
        <begin position="127"/>
        <end position="147"/>
    </location>
</feature>
<feature type="transmembrane region" description="Helical" evidence="8">
    <location>
        <begin position="211"/>
        <end position="239"/>
    </location>
</feature>
<evidence type="ECO:0000256" key="4">
    <source>
        <dbReference type="ARBA" id="ARBA00022679"/>
    </source>
</evidence>
<dbReference type="EMBL" id="BOMH01000036">
    <property type="protein sequence ID" value="GID66690.1"/>
    <property type="molecule type" value="Genomic_DNA"/>
</dbReference>
<dbReference type="InterPro" id="IPR050297">
    <property type="entry name" value="LipidA_mod_glycosyltrf_83"/>
</dbReference>
<keyword evidence="3" id="KW-0328">Glycosyltransferase</keyword>
<reference evidence="9" key="1">
    <citation type="submission" date="2021-01" db="EMBL/GenBank/DDBJ databases">
        <title>Whole genome shotgun sequence of Actinoplanes cyaneus NBRC 14990.</title>
        <authorList>
            <person name="Komaki H."/>
            <person name="Tamura T."/>
        </authorList>
    </citation>
    <scope>NUCLEOTIDE SEQUENCE</scope>
    <source>
        <strain evidence="9">NBRC 14990</strain>
    </source>
</reference>
<evidence type="ECO:0000313" key="10">
    <source>
        <dbReference type="Proteomes" id="UP000619479"/>
    </source>
</evidence>
<evidence type="ECO:0000256" key="2">
    <source>
        <dbReference type="ARBA" id="ARBA00022475"/>
    </source>
</evidence>
<evidence type="ECO:0000256" key="6">
    <source>
        <dbReference type="ARBA" id="ARBA00022989"/>
    </source>
</evidence>
<keyword evidence="2" id="KW-1003">Cell membrane</keyword>
<evidence type="ECO:0000256" key="1">
    <source>
        <dbReference type="ARBA" id="ARBA00004651"/>
    </source>
</evidence>
<feature type="transmembrane region" description="Helical" evidence="8">
    <location>
        <begin position="345"/>
        <end position="363"/>
    </location>
</feature>
<dbReference type="PANTHER" id="PTHR33908">
    <property type="entry name" value="MANNOSYLTRANSFERASE YKCB-RELATED"/>
    <property type="match status" value="1"/>
</dbReference>
<dbReference type="GO" id="GO:0009103">
    <property type="term" value="P:lipopolysaccharide biosynthetic process"/>
    <property type="evidence" value="ECO:0007669"/>
    <property type="project" value="UniProtKB-ARBA"/>
</dbReference>
<organism evidence="9 10">
    <name type="scientific">Actinoplanes cyaneus</name>
    <dbReference type="NCBI Taxonomy" id="52696"/>
    <lineage>
        <taxon>Bacteria</taxon>
        <taxon>Bacillati</taxon>
        <taxon>Actinomycetota</taxon>
        <taxon>Actinomycetes</taxon>
        <taxon>Micromonosporales</taxon>
        <taxon>Micromonosporaceae</taxon>
        <taxon>Actinoplanes</taxon>
    </lineage>
</organism>
<evidence type="ECO:0000256" key="5">
    <source>
        <dbReference type="ARBA" id="ARBA00022692"/>
    </source>
</evidence>
<feature type="transmembrane region" description="Helical" evidence="8">
    <location>
        <begin position="89"/>
        <end position="107"/>
    </location>
</feature>
<keyword evidence="4" id="KW-0808">Transferase</keyword>
<dbReference type="GO" id="GO:0016763">
    <property type="term" value="F:pentosyltransferase activity"/>
    <property type="evidence" value="ECO:0007669"/>
    <property type="project" value="TreeGrafter"/>
</dbReference>
<gene>
    <name evidence="9" type="ORF">Acy02nite_45710</name>
</gene>
<dbReference type="AlphaFoldDB" id="A0A919IIJ6"/>
<keyword evidence="5 8" id="KW-0812">Transmembrane</keyword>
<feature type="transmembrane region" description="Helical" evidence="8">
    <location>
        <begin position="251"/>
        <end position="271"/>
    </location>
</feature>
<comment type="subcellular location">
    <subcellularLocation>
        <location evidence="1">Cell membrane</location>
        <topology evidence="1">Multi-pass membrane protein</topology>
    </subcellularLocation>
</comment>
<feature type="transmembrane region" description="Helical" evidence="8">
    <location>
        <begin position="383"/>
        <end position="399"/>
    </location>
</feature>
<feature type="transmembrane region" description="Helical" evidence="8">
    <location>
        <begin position="48"/>
        <end position="68"/>
    </location>
</feature>
<feature type="transmembrane region" description="Helical" evidence="8">
    <location>
        <begin position="406"/>
        <end position="426"/>
    </location>
</feature>
<proteinExistence type="predicted"/>
<dbReference type="PANTHER" id="PTHR33908:SF11">
    <property type="entry name" value="MEMBRANE PROTEIN"/>
    <property type="match status" value="1"/>
</dbReference>
<keyword evidence="10" id="KW-1185">Reference proteome</keyword>